<keyword evidence="2" id="KW-0560">Oxidoreductase</keyword>
<dbReference type="Pfam" id="PF03992">
    <property type="entry name" value="ABM"/>
    <property type="match status" value="1"/>
</dbReference>
<dbReference type="Proteomes" id="UP001597469">
    <property type="component" value="Unassembled WGS sequence"/>
</dbReference>
<dbReference type="Gene3D" id="3.30.70.100">
    <property type="match status" value="1"/>
</dbReference>
<organism evidence="2 3">
    <name type="scientific">Spirosoma soli</name>
    <dbReference type="NCBI Taxonomy" id="1770529"/>
    <lineage>
        <taxon>Bacteria</taxon>
        <taxon>Pseudomonadati</taxon>
        <taxon>Bacteroidota</taxon>
        <taxon>Cytophagia</taxon>
        <taxon>Cytophagales</taxon>
        <taxon>Cytophagaceae</taxon>
        <taxon>Spirosoma</taxon>
    </lineage>
</organism>
<dbReference type="SUPFAM" id="SSF54909">
    <property type="entry name" value="Dimeric alpha+beta barrel"/>
    <property type="match status" value="1"/>
</dbReference>
<name>A0ABW5M5J1_9BACT</name>
<dbReference type="PROSITE" id="PS51725">
    <property type="entry name" value="ABM"/>
    <property type="match status" value="1"/>
</dbReference>
<evidence type="ECO:0000259" key="1">
    <source>
        <dbReference type="PROSITE" id="PS51725"/>
    </source>
</evidence>
<keyword evidence="2" id="KW-0503">Monooxygenase</keyword>
<dbReference type="EMBL" id="JBHULN010000008">
    <property type="protein sequence ID" value="MFD2571924.1"/>
    <property type="molecule type" value="Genomic_DNA"/>
</dbReference>
<proteinExistence type="predicted"/>
<evidence type="ECO:0000313" key="2">
    <source>
        <dbReference type="EMBL" id="MFD2571924.1"/>
    </source>
</evidence>
<sequence length="114" mass="12552">MITISTEEQLLTLINVFTVDPSNQQALVDLLTLATKASVQNIDGFLSASLHRSIDGTKVTMYAQWESIDKYKAMRANPTASPYLEQALSMAKFDPGIYQVVETFMAEVNPGIGH</sequence>
<dbReference type="InterPro" id="IPR007138">
    <property type="entry name" value="ABM_dom"/>
</dbReference>
<dbReference type="EC" id="1.-.-.-" evidence="2"/>
<accession>A0ABW5M5J1</accession>
<gene>
    <name evidence="2" type="ORF">ACFSUS_14875</name>
</gene>
<dbReference type="InterPro" id="IPR011008">
    <property type="entry name" value="Dimeric_a/b-barrel"/>
</dbReference>
<dbReference type="RefSeq" id="WP_381523870.1">
    <property type="nucleotide sequence ID" value="NZ_JBHULN010000008.1"/>
</dbReference>
<comment type="caution">
    <text evidence="2">The sequence shown here is derived from an EMBL/GenBank/DDBJ whole genome shotgun (WGS) entry which is preliminary data.</text>
</comment>
<protein>
    <submittedName>
        <fullName evidence="2">Antibiotic biosynthesis monooxygenase family protein</fullName>
        <ecNumber evidence="2">1.-.-.-</ecNumber>
    </submittedName>
</protein>
<reference evidence="3" key="1">
    <citation type="journal article" date="2019" name="Int. J. Syst. Evol. Microbiol.">
        <title>The Global Catalogue of Microorganisms (GCM) 10K type strain sequencing project: providing services to taxonomists for standard genome sequencing and annotation.</title>
        <authorList>
            <consortium name="The Broad Institute Genomics Platform"/>
            <consortium name="The Broad Institute Genome Sequencing Center for Infectious Disease"/>
            <person name="Wu L."/>
            <person name="Ma J."/>
        </authorList>
    </citation>
    <scope>NUCLEOTIDE SEQUENCE [LARGE SCALE GENOMIC DNA]</scope>
    <source>
        <strain evidence="3">KCTC 42805</strain>
    </source>
</reference>
<dbReference type="GO" id="GO:0004497">
    <property type="term" value="F:monooxygenase activity"/>
    <property type="evidence" value="ECO:0007669"/>
    <property type="project" value="UniProtKB-KW"/>
</dbReference>
<evidence type="ECO:0000313" key="3">
    <source>
        <dbReference type="Proteomes" id="UP001597469"/>
    </source>
</evidence>
<feature type="domain" description="ABM" evidence="1">
    <location>
        <begin position="11"/>
        <end position="101"/>
    </location>
</feature>
<keyword evidence="3" id="KW-1185">Reference proteome</keyword>